<reference evidence="7" key="1">
    <citation type="journal article" date="2013" name="Syst. Appl. Microbiol.">
        <title>New insights into the archaeal diversity of a hypersaline microbial mat obtained by a metagenomic approach.</title>
        <authorList>
            <person name="Lopez-Lopez A."/>
            <person name="Richter M."/>
            <person name="Pena A."/>
            <person name="Tamames J."/>
            <person name="Rossello-Mora R."/>
        </authorList>
    </citation>
    <scope>NUCLEOTIDE SEQUENCE</scope>
</reference>
<dbReference type="Pfam" id="PF00082">
    <property type="entry name" value="Peptidase_S8"/>
    <property type="match status" value="1"/>
</dbReference>
<gene>
    <name evidence="7" type="ORF">FLSS-27_0001</name>
</gene>
<dbReference type="InterPro" id="IPR034204">
    <property type="entry name" value="PfSUB1-like_cat_dom"/>
</dbReference>
<sequence>MKKVKNIEKSQPNKLLIVLLVTIISVSSFGIIIGPQIAGGAGDSSVSPASSTASSTRWGLSAIKAKRAWNVTKGSDEVTVAVIDSGVDRSIPSLRRNIWKNEDEIPGNGIDDDNNGYVDDVSGWDFRERDSLNDSYSDLHYHGTFVAGLVASSYNRETGSGGVAQKVSLMDLRFLNREGQFYRSDWNKLADAIDYAVDNGADIINMSLYANIKPPESVHSAIRRAETRGTLVVGIAGNNGSSVRYFGNWEETFTVGAVNKKKRRAYFSNYGSAVEIMAPGQSVLSYRPGGATATASGTSFAAPHVAGTAALILSQNPNMSLNELKNVLRNSARDIAGPGKDDKTGYGILDTESGLNAITGQARKAEEGNTKESKYLLTGGNNYNQSPFKGHDQ</sequence>
<feature type="region of interest" description="Disordered" evidence="5">
    <location>
        <begin position="359"/>
        <end position="393"/>
    </location>
</feature>
<dbReference type="AlphaFoldDB" id="M1Q2I8"/>
<evidence type="ECO:0000313" key="7">
    <source>
        <dbReference type="EMBL" id="AGF93452.1"/>
    </source>
</evidence>
<dbReference type="PANTHER" id="PTHR43806:SF11">
    <property type="entry name" value="CEREVISIN-RELATED"/>
    <property type="match status" value="1"/>
</dbReference>
<dbReference type="PANTHER" id="PTHR43806">
    <property type="entry name" value="PEPTIDASE S8"/>
    <property type="match status" value="1"/>
</dbReference>
<comment type="similarity">
    <text evidence="1">Belongs to the peptidase S8 family.</text>
</comment>
<dbReference type="PROSITE" id="PS00138">
    <property type="entry name" value="SUBTILASE_SER"/>
    <property type="match status" value="1"/>
</dbReference>
<organism evidence="7">
    <name type="scientific">uncultured organism</name>
    <dbReference type="NCBI Taxonomy" id="155900"/>
    <lineage>
        <taxon>unclassified sequences</taxon>
        <taxon>environmental samples</taxon>
    </lineage>
</organism>
<dbReference type="GO" id="GO:0006508">
    <property type="term" value="P:proteolysis"/>
    <property type="evidence" value="ECO:0007669"/>
    <property type="project" value="UniProtKB-KW"/>
</dbReference>
<evidence type="ECO:0000256" key="2">
    <source>
        <dbReference type="ARBA" id="ARBA00022670"/>
    </source>
</evidence>
<name>M1Q2I8_9ZZZZ</name>
<evidence type="ECO:0000256" key="3">
    <source>
        <dbReference type="ARBA" id="ARBA00022801"/>
    </source>
</evidence>
<keyword evidence="4" id="KW-0720">Serine protease</keyword>
<keyword evidence="3 7" id="KW-0378">Hydrolase</keyword>
<dbReference type="SUPFAM" id="SSF52743">
    <property type="entry name" value="Subtilisin-like"/>
    <property type="match status" value="1"/>
</dbReference>
<dbReference type="CDD" id="cd07473">
    <property type="entry name" value="Peptidases_S8_Subtilisin_like"/>
    <property type="match status" value="1"/>
</dbReference>
<dbReference type="InterPro" id="IPR050131">
    <property type="entry name" value="Peptidase_S8_subtilisin-like"/>
</dbReference>
<protein>
    <submittedName>
        <fullName evidence="7">Peptidase S8 and S53 subtilisin kexin sedolisin</fullName>
        <ecNumber evidence="7">3.4.-.-</ecNumber>
    </submittedName>
</protein>
<dbReference type="EMBL" id="JX684093">
    <property type="protein sequence ID" value="AGF93452.1"/>
    <property type="molecule type" value="Genomic_DNA"/>
</dbReference>
<dbReference type="PROSITE" id="PS51892">
    <property type="entry name" value="SUBTILASE"/>
    <property type="match status" value="1"/>
</dbReference>
<dbReference type="InterPro" id="IPR000209">
    <property type="entry name" value="Peptidase_S8/S53_dom"/>
</dbReference>
<feature type="domain" description="Peptidase S8/S53" evidence="6">
    <location>
        <begin position="76"/>
        <end position="347"/>
    </location>
</feature>
<evidence type="ECO:0000256" key="5">
    <source>
        <dbReference type="SAM" id="MobiDB-lite"/>
    </source>
</evidence>
<proteinExistence type="inferred from homology"/>
<accession>M1Q2I8</accession>
<dbReference type="PRINTS" id="PR00723">
    <property type="entry name" value="SUBTILISIN"/>
</dbReference>
<evidence type="ECO:0000256" key="1">
    <source>
        <dbReference type="ARBA" id="ARBA00011073"/>
    </source>
</evidence>
<feature type="compositionally biased region" description="Basic and acidic residues" evidence="5">
    <location>
        <begin position="363"/>
        <end position="374"/>
    </location>
</feature>
<dbReference type="GO" id="GO:0004252">
    <property type="term" value="F:serine-type endopeptidase activity"/>
    <property type="evidence" value="ECO:0007669"/>
    <property type="project" value="InterPro"/>
</dbReference>
<dbReference type="PROSITE" id="PS00137">
    <property type="entry name" value="SUBTILASE_HIS"/>
    <property type="match status" value="1"/>
</dbReference>
<evidence type="ECO:0000256" key="4">
    <source>
        <dbReference type="ARBA" id="ARBA00022825"/>
    </source>
</evidence>
<dbReference type="InterPro" id="IPR023828">
    <property type="entry name" value="Peptidase_S8_Ser-AS"/>
</dbReference>
<dbReference type="EC" id="3.4.-.-" evidence="7"/>
<dbReference type="InterPro" id="IPR015500">
    <property type="entry name" value="Peptidase_S8_subtilisin-rel"/>
</dbReference>
<keyword evidence="2" id="KW-0645">Protease</keyword>
<evidence type="ECO:0000259" key="6">
    <source>
        <dbReference type="Pfam" id="PF00082"/>
    </source>
</evidence>
<dbReference type="InterPro" id="IPR036852">
    <property type="entry name" value="Peptidase_S8/S53_dom_sf"/>
</dbReference>
<dbReference type="InterPro" id="IPR022398">
    <property type="entry name" value="Peptidase_S8_His-AS"/>
</dbReference>
<dbReference type="Gene3D" id="3.40.50.200">
    <property type="entry name" value="Peptidase S8/S53 domain"/>
    <property type="match status" value="1"/>
</dbReference>